<dbReference type="GeneID" id="77726684"/>
<feature type="region of interest" description="Disordered" evidence="1">
    <location>
        <begin position="1"/>
        <end position="222"/>
    </location>
</feature>
<dbReference type="RefSeq" id="XP_052944743.1">
    <property type="nucleotide sequence ID" value="XM_053087479.1"/>
</dbReference>
<name>A0AA38LV97_9TREE</name>
<gene>
    <name evidence="2" type="ORF">MKK02DRAFT_28075</name>
</gene>
<organism evidence="2 3">
    <name type="scientific">Dioszegia hungarica</name>
    <dbReference type="NCBI Taxonomy" id="4972"/>
    <lineage>
        <taxon>Eukaryota</taxon>
        <taxon>Fungi</taxon>
        <taxon>Dikarya</taxon>
        <taxon>Basidiomycota</taxon>
        <taxon>Agaricomycotina</taxon>
        <taxon>Tremellomycetes</taxon>
        <taxon>Tremellales</taxon>
        <taxon>Bulleribasidiaceae</taxon>
        <taxon>Dioszegia</taxon>
    </lineage>
</organism>
<feature type="compositionally biased region" description="Low complexity" evidence="1">
    <location>
        <begin position="103"/>
        <end position="112"/>
    </location>
</feature>
<feature type="compositionally biased region" description="Polar residues" evidence="1">
    <location>
        <begin position="23"/>
        <end position="37"/>
    </location>
</feature>
<evidence type="ECO:0000256" key="1">
    <source>
        <dbReference type="SAM" id="MobiDB-lite"/>
    </source>
</evidence>
<reference evidence="2" key="1">
    <citation type="journal article" date="2022" name="G3 (Bethesda)">
        <title>High quality genome of the basidiomycete yeast Dioszegia hungarica PDD-24b-2 isolated from cloud water.</title>
        <authorList>
            <person name="Jarrige D."/>
            <person name="Haridas S."/>
            <person name="Bleykasten-Grosshans C."/>
            <person name="Joly M."/>
            <person name="Nadalig T."/>
            <person name="Sancelme M."/>
            <person name="Vuilleumier S."/>
            <person name="Grigoriev I.V."/>
            <person name="Amato P."/>
            <person name="Bringel F."/>
        </authorList>
    </citation>
    <scope>NUCLEOTIDE SEQUENCE</scope>
    <source>
        <strain evidence="2">PDD-24b-2</strain>
    </source>
</reference>
<dbReference type="AlphaFoldDB" id="A0AA38LV97"/>
<dbReference type="Proteomes" id="UP001164286">
    <property type="component" value="Unassembled WGS sequence"/>
</dbReference>
<comment type="caution">
    <text evidence="2">The sequence shown here is derived from an EMBL/GenBank/DDBJ whole genome shotgun (WGS) entry which is preliminary data.</text>
</comment>
<sequence length="512" mass="55661">MASKQNRQAAAGPLNRRHDDQFSAHSPDQQRPHNPQVQPRRVPNPSLISPEYPSVYANRSATRQPSVRVEELPDEPNQQQQPPPPAPGMRFNPTNYSAGRNVPGGHPQGQQGPPHPGHAAFRPNQQRAFTPQGQGGPAGPQGPAGGQRDRLPLTKEQQMQMEYKYRMAEAARGGGQPGQTGPPIPGAHTRQQSGQRPPQPRPPQQGQGPLRKGDGPSAAQDDSEVLTFGSDQAITSIEAVNKPAVTGGDKRGATSGAMVVKELIQLQKPPLPPVPTGHFIVAKELLSPSSIPCSVNQGQLWANSLRSHATARGERLASKDEDKKHLQWDVVSDAFANQQGGLEGTMSFYNTLIERFNNLAEIKNTHQADKEDLTDRYRRAGAHFSTACVSLQTSTHQVRLPETKKRRLITDGSATQATQATQAQAQGTTGRQWCTGFRGRRGEAVCDDEGEEEEEEEEVEVVKPIVQEGITREDSGLRRRDITVDELEEEEADISAVDSLLVVYGSSSCSVS</sequence>
<proteinExistence type="predicted"/>
<accession>A0AA38LV97</accession>
<evidence type="ECO:0000313" key="3">
    <source>
        <dbReference type="Proteomes" id="UP001164286"/>
    </source>
</evidence>
<evidence type="ECO:0000313" key="2">
    <source>
        <dbReference type="EMBL" id="KAI9634966.1"/>
    </source>
</evidence>
<protein>
    <submittedName>
        <fullName evidence="2">Uncharacterized protein</fullName>
    </submittedName>
</protein>
<dbReference type="EMBL" id="JAKWFO010000006">
    <property type="protein sequence ID" value="KAI9634966.1"/>
    <property type="molecule type" value="Genomic_DNA"/>
</dbReference>
<feature type="compositionally biased region" description="Gly residues" evidence="1">
    <location>
        <begin position="133"/>
        <end position="145"/>
    </location>
</feature>
<keyword evidence="3" id="KW-1185">Reference proteome</keyword>